<evidence type="ECO:0000259" key="3">
    <source>
        <dbReference type="Pfam" id="PF09699"/>
    </source>
</evidence>
<dbReference type="EMBL" id="AP024355">
    <property type="protein sequence ID" value="BCR05571.1"/>
    <property type="molecule type" value="Genomic_DNA"/>
</dbReference>
<evidence type="ECO:0000313" key="4">
    <source>
        <dbReference type="EMBL" id="BCR05571.1"/>
    </source>
</evidence>
<evidence type="ECO:0000313" key="5">
    <source>
        <dbReference type="Proteomes" id="UP001319827"/>
    </source>
</evidence>
<evidence type="ECO:0000256" key="1">
    <source>
        <dbReference type="ARBA" id="ARBA00022729"/>
    </source>
</evidence>
<reference evidence="4 5" key="1">
    <citation type="journal article" date="2016" name="C (Basel)">
        <title>Selective Growth of and Electricity Production by Marine Exoelectrogenic Bacteria in Self-Aggregated Hydrogel of Microbially Reduced Graphene Oxide.</title>
        <authorList>
            <person name="Yoshida N."/>
            <person name="Goto Y."/>
            <person name="Miyata Y."/>
        </authorList>
    </citation>
    <scope>NUCLEOTIDE SEQUENCE [LARGE SCALE GENOMIC DNA]</scope>
    <source>
        <strain evidence="4 5">NIT-T3</strain>
    </source>
</reference>
<feature type="domain" description="Doubled CXXCH motif" evidence="3">
    <location>
        <begin position="115"/>
        <end position="147"/>
    </location>
</feature>
<dbReference type="NCBIfam" id="TIGR01904">
    <property type="entry name" value="GSu_C4xC__C2xCH"/>
    <property type="match status" value="7"/>
</dbReference>
<dbReference type="Pfam" id="PF09699">
    <property type="entry name" value="Paired_CXXCH_1"/>
    <property type="match status" value="1"/>
</dbReference>
<dbReference type="Proteomes" id="UP001319827">
    <property type="component" value="Chromosome"/>
</dbReference>
<feature type="region of interest" description="Disordered" evidence="2">
    <location>
        <begin position="215"/>
        <end position="247"/>
    </location>
</feature>
<sequence length="1807" mass="187809">MHAFDCKNCHRPDVSFTSLGNTAATNICLRCHKDSPEVVTTWADGRGAKTANGLFSPHDASNAMGTVSPLLGGSPSFQTSHNWAAPKDVVPAAGAVKPSNLFYYSRYGTSNGKVTCTRCHNPHEDMVTNSKLLRPTQEGDFCLDCHKPWNVGAGVDAVLSHPLVVDYKSIAQGNPKFNYPILVSGDMTLTSGDLSNGGITCTTCHGVHWTDSDSASADGIGNQGSLSDGDGKLLRSDGPNRTGATPTQTAQLRSNLCQACHTYKLHGVQGDPIGCLDCHSGHSYNGGGTKTNAFVLRYETDMSHMPASKGISGPTVVTGLSYQLAGTPWLTSTKTGYCQRCHDPALPHNGYGDLATPSGGQAECASCHTHDNTSGSFTASCNDCHGTPPSSASPAPAAGGYAVSGANDYSTAQFGGQNIYKNEANTPHLSHAGGADYNFACDVCHKNKSHNSGTFQDVFIAPAHDLATGAGSLSPGYDKTVTAGNDGSCSNVYCHSNGDPRSRGTLKPASVPAWENGKDLIRGLSADNRCKSCHGNDATSMNSSNKDNSATHQKHLGKGYSCNVCHSSTASSSTVLAGGAIGGTHINNSADVSFAATFGAAIPLTVGGTPYDAATGTCMVYCHSNGKGAYASPKADWDVDTSGACGTCHGHDAASASPMGSGSHGAHINDSASQVGRNIACGECHSTTASGNAIGTPANHVNGQVAIGIAFNGGKTDCSNIYCHSNGNSGNLVYKTGYTWGATNLSGCDDCHGDGAGKAYPTYANGGIGNVDSNSHSAHVVGGGYACGECHSQTSTAGTSINGSTPAKHLDQAIDVAGAKITSWTAGTHSCSNVSCHGGNSPVWGDSLGCADCHTRSAGDQDDFTYDNGTMAMVDTEEWTYSGHGRASAYPVTGNNGAGFIAAASGADADPCLYCHDGSISHGSANYFRVRDNGKADLNGACLGCHETGSAGVDPDAAGSDYASVNSTLKIDKYHGGARHNGSDRDAGRWCWDCHDPHGDTEGPGVRIQMVQRRLAVNPDANGKPASLTGTDIIFTDNTVGAGPGGFARDNITGSDGICNACHTQTNQYKSDLGANGHPTAQCTQCHGHSGDPTYDMFAFKATCYNCHGGDVLGVDEQSYWPGANVGGADGAGSINDAGRHGKHLVVMALRVYGETASGAADNDILKDNTTLNPALTSDQKQRALCGYCHATPGADADHANSTPADDAEVTQFKKLWDGTADAGAPTFTRANGTCSNIDCHNNKTTAAGTYGWYNTGPSACIMCHVDVTTDPSHTLHTGGSWNFSCDNCHSGGLNWGTNLPPSAGHINGTLLVSGNRSFTYDASGPKTCSTNECHNDGNMNAPDVAYDWAVGKTAGFCMACHGFPVDSNLHLQHFLANEGTMTAQFVGSQIFCADCHAHMAANGAGHLDGDVDFKVAISYSGDMAIQDRSNPGIEGNEYGKCTTTTCHSNGQGSAVQTPMWNRSPQTSDDCSICHTGVPNTGSHGKHVKDTFSPASYITPDDSTTDDDYIFACGKCHGVNIGNHINSSISLDAGLGMSLGTCTATYCHSNGAGTSVDSPPWGGSWSDIGVTDKCAGCHKNSPDTNAHREHEVGFHYDAVYSGFEGFLPVTDSDPIPAGLTGTRDQLRGHGGNEAGNGSPATSTVITCNICHNDTVIAPYNALGETCAACHTPVASPTDDDRWEGNVALEIAKKTKHVNGDRDVKFIDQTIKSKAQLRDDITDVEELNVSWNRPNGYKSADGLSYDESPDTLFNTGIYDNTTDPANPTCIVSCHLMTQTLVDTRLDKEPVGWAEGGRMCIDCHTRLPK</sequence>
<dbReference type="InterPro" id="IPR051829">
    <property type="entry name" value="Multiheme_Cytochr_ET"/>
</dbReference>
<dbReference type="Gene3D" id="3.90.10.10">
    <property type="entry name" value="Cytochrome C3"/>
    <property type="match status" value="1"/>
</dbReference>
<gene>
    <name evidence="4" type="ORF">DESUT3_26400</name>
</gene>
<proteinExistence type="predicted"/>
<reference evidence="4 5" key="2">
    <citation type="journal article" date="2021" name="Int. J. Syst. Evol. Microbiol.">
        <title>Isolation and Polyphasic Characterization of Desulfuromonas versatilis sp. Nov., an Electrogenic Bacteria Capable of Versatile Metabolism Isolated from a Graphene Oxide-Reducing Enrichment Culture.</title>
        <authorList>
            <person name="Xie L."/>
            <person name="Yoshida N."/>
            <person name="Ishii S."/>
            <person name="Meng L."/>
        </authorList>
    </citation>
    <scope>NUCLEOTIDE SEQUENCE [LARGE SCALE GENOMIC DNA]</scope>
    <source>
        <strain evidence="4 5">NIT-T3</strain>
    </source>
</reference>
<dbReference type="Pfam" id="PF09698">
    <property type="entry name" value="GSu_C4xC__C2xCH"/>
    <property type="match status" value="5"/>
</dbReference>
<dbReference type="InterPro" id="IPR010177">
    <property type="entry name" value="Paired_CXXCH_1"/>
</dbReference>
<dbReference type="PANTHER" id="PTHR35038">
    <property type="entry name" value="DISSIMILATORY SULFITE REDUCTASE SIRA"/>
    <property type="match status" value="1"/>
</dbReference>
<dbReference type="InterPro" id="IPR010176">
    <property type="entry name" value="C4xCH_C2xCH_motif_GEOSU"/>
</dbReference>
<dbReference type="InterPro" id="IPR036280">
    <property type="entry name" value="Multihaem_cyt_sf"/>
</dbReference>
<accession>A0ABM8HXN9</accession>
<dbReference type="PANTHER" id="PTHR35038:SF6">
    <property type="entry name" value="SURFACE LOCALIZED DECAHEME CYTOCHROME C LIPOPROTEIN"/>
    <property type="match status" value="1"/>
</dbReference>
<dbReference type="SUPFAM" id="SSF48695">
    <property type="entry name" value="Multiheme cytochromes"/>
    <property type="match status" value="8"/>
</dbReference>
<dbReference type="Gene3D" id="1.10.1130.10">
    <property type="entry name" value="Flavocytochrome C3, Chain A"/>
    <property type="match status" value="2"/>
</dbReference>
<keyword evidence="1" id="KW-0732">Signal</keyword>
<keyword evidence="5" id="KW-1185">Reference proteome</keyword>
<organism evidence="4 5">
    <name type="scientific">Desulfuromonas versatilis</name>
    <dbReference type="NCBI Taxonomy" id="2802975"/>
    <lineage>
        <taxon>Bacteria</taxon>
        <taxon>Pseudomonadati</taxon>
        <taxon>Thermodesulfobacteriota</taxon>
        <taxon>Desulfuromonadia</taxon>
        <taxon>Desulfuromonadales</taxon>
        <taxon>Desulfuromonadaceae</taxon>
        <taxon>Desulfuromonas</taxon>
    </lineage>
</organism>
<protein>
    <submittedName>
        <fullName evidence="4">C-type cytochrome</fullName>
    </submittedName>
</protein>
<name>A0ABM8HXN9_9BACT</name>
<evidence type="ECO:0000256" key="2">
    <source>
        <dbReference type="SAM" id="MobiDB-lite"/>
    </source>
</evidence>